<dbReference type="GO" id="GO:0032259">
    <property type="term" value="P:methylation"/>
    <property type="evidence" value="ECO:0007669"/>
    <property type="project" value="UniProtKB-KW"/>
</dbReference>
<organism evidence="1 2">
    <name type="scientific">Bacteroides sedimenti</name>
    <dbReference type="NCBI Taxonomy" id="2136147"/>
    <lineage>
        <taxon>Bacteria</taxon>
        <taxon>Pseudomonadati</taxon>
        <taxon>Bacteroidota</taxon>
        <taxon>Bacteroidia</taxon>
        <taxon>Bacteroidales</taxon>
        <taxon>Bacteroidaceae</taxon>
        <taxon>Bacteroides</taxon>
    </lineage>
</organism>
<protein>
    <submittedName>
        <fullName evidence="1">Methyltransferase</fullName>
    </submittedName>
</protein>
<dbReference type="Gene3D" id="3.40.50.150">
    <property type="entry name" value="Vaccinia Virus protein VP39"/>
    <property type="match status" value="1"/>
</dbReference>
<dbReference type="EMBL" id="AP028055">
    <property type="protein sequence ID" value="BEG99937.1"/>
    <property type="molecule type" value="Genomic_DNA"/>
</dbReference>
<evidence type="ECO:0000313" key="2">
    <source>
        <dbReference type="Proteomes" id="UP001496674"/>
    </source>
</evidence>
<dbReference type="GO" id="GO:0008168">
    <property type="term" value="F:methyltransferase activity"/>
    <property type="evidence" value="ECO:0007669"/>
    <property type="project" value="UniProtKB-KW"/>
</dbReference>
<dbReference type="Proteomes" id="UP001496674">
    <property type="component" value="Chromosome"/>
</dbReference>
<accession>A0ABN6Z5X3</accession>
<dbReference type="CDD" id="cd02440">
    <property type="entry name" value="AdoMet_MTases"/>
    <property type="match status" value="1"/>
</dbReference>
<keyword evidence="2" id="KW-1185">Reference proteome</keyword>
<keyword evidence="1" id="KW-0808">Transferase</keyword>
<keyword evidence="1" id="KW-0489">Methyltransferase</keyword>
<reference evidence="1 2" key="1">
    <citation type="submission" date="2023-04" db="EMBL/GenBank/DDBJ databases">
        <title>Draft genome sequence of acteroides sedimenti strain YN3PY1.</title>
        <authorList>
            <person name="Yoshida N."/>
        </authorList>
    </citation>
    <scope>NUCLEOTIDE SEQUENCE [LARGE SCALE GENOMIC DNA]</scope>
    <source>
        <strain evidence="1 2">YN3PY1</strain>
    </source>
</reference>
<dbReference type="PANTHER" id="PTHR43861">
    <property type="entry name" value="TRANS-ACONITATE 2-METHYLTRANSFERASE-RELATED"/>
    <property type="match status" value="1"/>
</dbReference>
<gene>
    <name evidence="1" type="ORF">BSYN_22020</name>
</gene>
<sequence length="330" mass="37902">MAYTSLFICLFAPNSGDMCPYMNTFTHDGYKQMNKLTINACPLCGGTNLDKKKTCTDFYASGEQFDLYQCRDCSFLFTQGVPVEKEIGKYYETPDYISHSDTKKGLMNGIYHKVRTYMLQKKAQLVSQASGKSTGRILDIGTGTGYFSHTMQQKGWNVSAVEKSAQARTFAKKNFNLDVKDESGLQEFTPASFDVITLWHVIEHLENLNDTWKRLHELLSEKGTLIIAVPNCGSYDAQKYKEFWAAYDVPRHLWHFNPDTMKRFCEKHNFEMVDHLPMPFDAFYVSILSEKYKKNPFSFVKGMCTGATAWIHCLNNKDKSSSIIYVFRKK</sequence>
<dbReference type="InterPro" id="IPR029063">
    <property type="entry name" value="SAM-dependent_MTases_sf"/>
</dbReference>
<dbReference type="PANTHER" id="PTHR43861:SF6">
    <property type="entry name" value="METHYLTRANSFERASE TYPE 11"/>
    <property type="match status" value="1"/>
</dbReference>
<dbReference type="SUPFAM" id="SSF53335">
    <property type="entry name" value="S-adenosyl-L-methionine-dependent methyltransferases"/>
    <property type="match status" value="1"/>
</dbReference>
<proteinExistence type="predicted"/>
<evidence type="ECO:0000313" key="1">
    <source>
        <dbReference type="EMBL" id="BEG99937.1"/>
    </source>
</evidence>
<name>A0ABN6Z5X3_9BACE</name>
<dbReference type="Pfam" id="PF13489">
    <property type="entry name" value="Methyltransf_23"/>
    <property type="match status" value="1"/>
</dbReference>